<feature type="region of interest" description="Disordered" evidence="5">
    <location>
        <begin position="67"/>
        <end position="109"/>
    </location>
</feature>
<gene>
    <name evidence="6" type="ORF">GCM10010307_56630</name>
</gene>
<dbReference type="EMBL" id="BAAASJ010000076">
    <property type="protein sequence ID" value="GAA2648748.1"/>
    <property type="molecule type" value="Genomic_DNA"/>
</dbReference>
<evidence type="ECO:0000313" key="6">
    <source>
        <dbReference type="EMBL" id="GAA2648748.1"/>
    </source>
</evidence>
<dbReference type="Proteomes" id="UP001500151">
    <property type="component" value="Unassembled WGS sequence"/>
</dbReference>
<keyword evidence="3" id="KW-1133">Transmembrane helix</keyword>
<evidence type="ECO:0000256" key="2">
    <source>
        <dbReference type="ARBA" id="ARBA00022692"/>
    </source>
</evidence>
<comment type="caution">
    <text evidence="6">The sequence shown here is derived from an EMBL/GenBank/DDBJ whole genome shotgun (WGS) entry which is preliminary data.</text>
</comment>
<accession>A0ABN3RBW1</accession>
<evidence type="ECO:0000256" key="5">
    <source>
        <dbReference type="SAM" id="MobiDB-lite"/>
    </source>
</evidence>
<dbReference type="SUPFAM" id="SSF81340">
    <property type="entry name" value="Clc chloride channel"/>
    <property type="match status" value="1"/>
</dbReference>
<evidence type="ECO:0000313" key="7">
    <source>
        <dbReference type="Proteomes" id="UP001500151"/>
    </source>
</evidence>
<name>A0ABN3RBW1_9ACTN</name>
<dbReference type="Pfam" id="PF00654">
    <property type="entry name" value="Voltage_CLC"/>
    <property type="match status" value="1"/>
</dbReference>
<keyword evidence="2" id="KW-0812">Transmembrane</keyword>
<reference evidence="6 7" key="1">
    <citation type="journal article" date="2019" name="Int. J. Syst. Evol. Microbiol.">
        <title>The Global Catalogue of Microorganisms (GCM) 10K type strain sequencing project: providing services to taxonomists for standard genome sequencing and annotation.</title>
        <authorList>
            <consortium name="The Broad Institute Genomics Platform"/>
            <consortium name="The Broad Institute Genome Sequencing Center for Infectious Disease"/>
            <person name="Wu L."/>
            <person name="Ma J."/>
        </authorList>
    </citation>
    <scope>NUCLEOTIDE SEQUENCE [LARGE SCALE GENOMIC DNA]</scope>
    <source>
        <strain evidence="6 7">JCM 4524</strain>
    </source>
</reference>
<organism evidence="6 7">
    <name type="scientific">Streptomyces vastus</name>
    <dbReference type="NCBI Taxonomy" id="285451"/>
    <lineage>
        <taxon>Bacteria</taxon>
        <taxon>Bacillati</taxon>
        <taxon>Actinomycetota</taxon>
        <taxon>Actinomycetes</taxon>
        <taxon>Kitasatosporales</taxon>
        <taxon>Streptomycetaceae</taxon>
        <taxon>Streptomyces</taxon>
    </lineage>
</organism>
<evidence type="ECO:0000256" key="3">
    <source>
        <dbReference type="ARBA" id="ARBA00022989"/>
    </source>
</evidence>
<keyword evidence="7" id="KW-1185">Reference proteome</keyword>
<proteinExistence type="predicted"/>
<evidence type="ECO:0000256" key="4">
    <source>
        <dbReference type="ARBA" id="ARBA00023136"/>
    </source>
</evidence>
<evidence type="ECO:0000256" key="1">
    <source>
        <dbReference type="ARBA" id="ARBA00004141"/>
    </source>
</evidence>
<keyword evidence="4" id="KW-0472">Membrane</keyword>
<dbReference type="InterPro" id="IPR001807">
    <property type="entry name" value="ClC"/>
</dbReference>
<protein>
    <submittedName>
        <fullName evidence="6">Uncharacterized protein</fullName>
    </submittedName>
</protein>
<sequence>MPWLGPYFALRAPVLGGLLYGPLVSRFAKEARGPGVPEVMAAVAQRGGRISPKVAVVKTLACTLTIGGSSAGREGPIVQPTPRARKWTSTPLPRHSRPARPPNDQQGGG</sequence>
<dbReference type="InterPro" id="IPR014743">
    <property type="entry name" value="Cl-channel_core"/>
</dbReference>
<dbReference type="Gene3D" id="1.10.3080.10">
    <property type="entry name" value="Clc chloride channel"/>
    <property type="match status" value="1"/>
</dbReference>
<comment type="subcellular location">
    <subcellularLocation>
        <location evidence="1">Membrane</location>
        <topology evidence="1">Multi-pass membrane protein</topology>
    </subcellularLocation>
</comment>